<dbReference type="Gene3D" id="3.40.30.10">
    <property type="entry name" value="Glutaredoxin"/>
    <property type="match status" value="1"/>
</dbReference>
<dbReference type="AlphaFoldDB" id="A0A1H4GQW0"/>
<dbReference type="EMBL" id="FNQP01000038">
    <property type="protein sequence ID" value="SEB11721.1"/>
    <property type="molecule type" value="Genomic_DNA"/>
</dbReference>
<keyword evidence="2" id="KW-1185">Reference proteome</keyword>
<organism evidence="1 2">
    <name type="scientific">Thiothrix caldifontis</name>
    <dbReference type="NCBI Taxonomy" id="525918"/>
    <lineage>
        <taxon>Bacteria</taxon>
        <taxon>Pseudomonadati</taxon>
        <taxon>Pseudomonadota</taxon>
        <taxon>Gammaproteobacteria</taxon>
        <taxon>Thiotrichales</taxon>
        <taxon>Thiotrichaceae</taxon>
        <taxon>Thiothrix</taxon>
    </lineage>
</organism>
<dbReference type="SUPFAM" id="SSF52833">
    <property type="entry name" value="Thioredoxin-like"/>
    <property type="match status" value="1"/>
</dbReference>
<dbReference type="InterPro" id="IPR036249">
    <property type="entry name" value="Thioredoxin-like_sf"/>
</dbReference>
<reference evidence="1 2" key="1">
    <citation type="submission" date="2016-10" db="EMBL/GenBank/DDBJ databases">
        <authorList>
            <person name="de Groot N.N."/>
        </authorList>
    </citation>
    <scope>NUCLEOTIDE SEQUENCE [LARGE SCALE GENOMIC DNA]</scope>
    <source>
        <strain evidence="1 2">DSM 21228</strain>
    </source>
</reference>
<dbReference type="RefSeq" id="WP_093070933.1">
    <property type="nucleotide sequence ID" value="NZ_FNQP01000038.1"/>
</dbReference>
<dbReference type="CDD" id="cd02980">
    <property type="entry name" value="TRX_Fd_family"/>
    <property type="match status" value="1"/>
</dbReference>
<proteinExistence type="predicted"/>
<dbReference type="OrthoDB" id="9800597at2"/>
<evidence type="ECO:0000313" key="2">
    <source>
        <dbReference type="Proteomes" id="UP000199397"/>
    </source>
</evidence>
<dbReference type="Proteomes" id="UP000199397">
    <property type="component" value="Unassembled WGS sequence"/>
</dbReference>
<sequence>MAKPEKHVFICTQQRPQGHPRGSCGADRDAFSVFAAFSMELDQRGLFNKVQVTSTGCMGPCNQGVSVLVYPEGVMYRGITQADIPTVIDQHLVGGKPVESLLMPAEHWG</sequence>
<protein>
    <submittedName>
        <fullName evidence="1">(2Fe-2S) ferredoxin</fullName>
    </submittedName>
</protein>
<gene>
    <name evidence="1" type="ORF">SAMN05660964_03637</name>
</gene>
<dbReference type="STRING" id="525918.SAMN05660964_03637"/>
<evidence type="ECO:0000313" key="1">
    <source>
        <dbReference type="EMBL" id="SEB11721.1"/>
    </source>
</evidence>
<name>A0A1H4GQW0_9GAMM</name>
<accession>A0A1H4GQW0</accession>